<feature type="transmembrane region" description="Helical" evidence="1">
    <location>
        <begin position="292"/>
        <end position="311"/>
    </location>
</feature>
<dbReference type="OrthoDB" id="1488930at2"/>
<keyword evidence="1" id="KW-1133">Transmembrane helix</keyword>
<feature type="transmembrane region" description="Helical" evidence="1">
    <location>
        <begin position="143"/>
        <end position="162"/>
    </location>
</feature>
<sequence length="744" mass="85323">MRSIWLGFYRSFPVQLVLLHIRKYQVLLIFWWIVGSAVAGQFMSGFGADTLFLAPEYRGQVNFLSALFVGMGLGIFIMSWYITTFILFSRYFKFLATTSHPFLKYCLNNAVIPLGFLVFYFIKVYRFERYRELMSHFEIGMMMAGYLIGLITLMVFSFGYFFGANRTIFRELGPPEADADRLRKQYRAWKQPSGRPSHELTRVDWYFTNLIKIKAPRDVSHYSESFLDRVFKRHHFAAILSILLAFLLLMTVGYFMDNPYLQIPAAASILIFFALLIAASAAFVYWLGGWSIPVAGLLLVGLNLLFTYNILDTRNKLYGLDYTHDQPAPVYSRDSIRALCTPDRMMADEANMIDVLERWKARQASPRPTLFLINVSGGGTRSATFTMCVLQKLDSLSGGQLMRRTFLMTGASGGMLGATYFRELYRIRQSGLPIQLGDSVYVDNISKDLLNPLFSSFVTRDILAPAQSFRVNPYTYVKDRGYAFEEQLDRNTGYVLNQRLGDYRREESAAMLPLIIYNGTISRDGRRMMMSTQPLSFLMESPRDNNKGIFSDPDAVDFATFFKRQHPDNIRILSALRVGATFPYVLPNVWLPSSPVIDLMDAGLRDNYGQETTMRFLQVFDSWIRDNTSGVVYVQIKDRRGNDWIDDFSSTPDFTEFFTRPFMTLQYNWPKLQDYSQEELVSAGAEAFHFPFKKITFTYVPANGSSYAPLNFHLTAREKLSVISSLQSPEVQASLRGLEGLLKR</sequence>
<dbReference type="Proteomes" id="UP000294498">
    <property type="component" value="Unassembled WGS sequence"/>
</dbReference>
<evidence type="ECO:0000313" key="3">
    <source>
        <dbReference type="Proteomes" id="UP000294498"/>
    </source>
</evidence>
<protein>
    <recommendedName>
        <fullName evidence="4">Patatin-like phospholipase</fullName>
    </recommendedName>
</protein>
<evidence type="ECO:0000313" key="2">
    <source>
        <dbReference type="EMBL" id="TDW99851.1"/>
    </source>
</evidence>
<keyword evidence="3" id="KW-1185">Reference proteome</keyword>
<keyword evidence="1" id="KW-0812">Transmembrane</keyword>
<reference evidence="2 3" key="1">
    <citation type="submission" date="2019-03" db="EMBL/GenBank/DDBJ databases">
        <title>Genomic Encyclopedia of Type Strains, Phase IV (KMG-IV): sequencing the most valuable type-strain genomes for metagenomic binning, comparative biology and taxonomic classification.</title>
        <authorList>
            <person name="Goeker M."/>
        </authorList>
    </citation>
    <scope>NUCLEOTIDE SEQUENCE [LARGE SCALE GENOMIC DNA]</scope>
    <source>
        <strain evidence="2 3">DSM 100059</strain>
    </source>
</reference>
<feature type="transmembrane region" description="Helical" evidence="1">
    <location>
        <begin position="61"/>
        <end position="82"/>
    </location>
</feature>
<proteinExistence type="predicted"/>
<dbReference type="RefSeq" id="WP_133990903.1">
    <property type="nucleotide sequence ID" value="NZ_SODV01000001.1"/>
</dbReference>
<accession>A0A4R8DP53</accession>
<feature type="transmembrane region" description="Helical" evidence="1">
    <location>
        <begin position="236"/>
        <end position="256"/>
    </location>
</feature>
<name>A0A4R8DP53_9BACT</name>
<dbReference type="EMBL" id="SODV01000001">
    <property type="protein sequence ID" value="TDW99851.1"/>
    <property type="molecule type" value="Genomic_DNA"/>
</dbReference>
<feature type="transmembrane region" description="Helical" evidence="1">
    <location>
        <begin position="102"/>
        <end position="122"/>
    </location>
</feature>
<feature type="transmembrane region" description="Helical" evidence="1">
    <location>
        <begin position="29"/>
        <end position="54"/>
    </location>
</feature>
<evidence type="ECO:0008006" key="4">
    <source>
        <dbReference type="Google" id="ProtNLM"/>
    </source>
</evidence>
<evidence type="ECO:0000256" key="1">
    <source>
        <dbReference type="SAM" id="Phobius"/>
    </source>
</evidence>
<dbReference type="Gene3D" id="3.40.1090.10">
    <property type="entry name" value="Cytosolic phospholipase A2 catalytic domain"/>
    <property type="match status" value="1"/>
</dbReference>
<organism evidence="2 3">
    <name type="scientific">Dinghuibacter silviterrae</name>
    <dbReference type="NCBI Taxonomy" id="1539049"/>
    <lineage>
        <taxon>Bacteria</taxon>
        <taxon>Pseudomonadati</taxon>
        <taxon>Bacteroidota</taxon>
        <taxon>Chitinophagia</taxon>
        <taxon>Chitinophagales</taxon>
        <taxon>Chitinophagaceae</taxon>
        <taxon>Dinghuibacter</taxon>
    </lineage>
</organism>
<keyword evidence="1" id="KW-0472">Membrane</keyword>
<comment type="caution">
    <text evidence="2">The sequence shown here is derived from an EMBL/GenBank/DDBJ whole genome shotgun (WGS) entry which is preliminary data.</text>
</comment>
<dbReference type="AlphaFoldDB" id="A0A4R8DP53"/>
<feature type="transmembrane region" description="Helical" evidence="1">
    <location>
        <begin position="263"/>
        <end position="286"/>
    </location>
</feature>
<gene>
    <name evidence="2" type="ORF">EDB95_0865</name>
</gene>